<sequence>MPLTNFNKHKTLATLITRTVVWVVTIFTVGVLIQSWHLSRDIVQEEVQRTSRQTSSLIHNFFEYRLASLQILQDSNAKSDTVESFFNNHDSRSLDYFFLREDNLEPIHSPDFRFISHLSDVIWDDGNALFYGLESSSLNELFHKVDIHSNWNALVTDSQLGLKHTLIRRTPIIQSESGEVLGFLFVGVVLDDNAGLLASLLRGSNSDDVILRFGNKFIASTISPDDNYTLKSISDLIYSGETDLNRLLITETNLTVGTKQDVLTIFSVQRNPSVLALRNSYLFWIFLSLVVITTISFLTRRWLNRKVTQELSELMVYTKVAVNKERVQRFAGSSIHEFNHIGNTLSNTFERLSEQEKLFQDLFNFSLSPIIVWTEKATILQINPAAKKSLELFEELNQSNSESFVLFVNEMTPLVMKASMGATLTGIDVPIGEKVFRWSLSAIQTRDDSTLVLSQGQDITKLVEAEKQSIKARKEAEWSAKARTDFLAKMSHEIRTPLNGILGISQLLKQGGDDGKYQEQIEVLCNSGEHLLAVLNDILDFSKIENGSFKLEKHNFKFKEVITAIEGIYKPLCDHKNIELVIQNGLNENTALNTDQVRLNQILFNLVSNAIKFTHKGHVKVSFALKTTDSSKTNWLTIHVEDTGIGILSNQIQQVFDPFVQSEATLTREYGGSGLGLAIVKNLVTIFDGQINVSSEVGRGTRFEVRLPVETAIGQAEQSVEETVIDFNLFSEVVNVLLVEDNHTNAFIAKAFCEKYGMNVIWAKDGQEALEILSTMSFELILMDNQLPSVSGIEVTKRIRNTINQKVPIYACTADNLDSTRQAFFAAGADFVIVKPIKEKSLYEALRHFKQYHYHLGANQAVEK</sequence>
<dbReference type="FunFam" id="3.30.565.10:FF:000010">
    <property type="entry name" value="Sensor histidine kinase RcsC"/>
    <property type="match status" value="1"/>
</dbReference>
<dbReference type="PANTHER" id="PTHR43047:SF72">
    <property type="entry name" value="OSMOSENSING HISTIDINE PROTEIN KINASE SLN1"/>
    <property type="match status" value="1"/>
</dbReference>
<keyword evidence="5" id="KW-1003">Cell membrane</keyword>
<keyword evidence="7" id="KW-0597">Phosphoprotein</keyword>
<dbReference type="PROSITE" id="PS50110">
    <property type="entry name" value="RESPONSE_REGULATORY"/>
    <property type="match status" value="1"/>
</dbReference>
<dbReference type="InterPro" id="IPR001789">
    <property type="entry name" value="Sig_transdc_resp-reg_receiver"/>
</dbReference>
<dbReference type="SUPFAM" id="SSF103190">
    <property type="entry name" value="Sensory domain-like"/>
    <property type="match status" value="1"/>
</dbReference>
<evidence type="ECO:0000256" key="4">
    <source>
        <dbReference type="ARBA" id="ARBA00019468"/>
    </source>
</evidence>
<dbReference type="SMART" id="SM00448">
    <property type="entry name" value="REC"/>
    <property type="match status" value="1"/>
</dbReference>
<evidence type="ECO:0000256" key="2">
    <source>
        <dbReference type="ARBA" id="ARBA00004429"/>
    </source>
</evidence>
<gene>
    <name evidence="18" type="ORF">ECB94_25390</name>
</gene>
<dbReference type="Gene3D" id="3.30.450.20">
    <property type="entry name" value="PAS domain"/>
    <property type="match status" value="1"/>
</dbReference>
<keyword evidence="8" id="KW-0808">Transferase</keyword>
<keyword evidence="15" id="KW-1133">Transmembrane helix</keyword>
<dbReference type="InterPro" id="IPR005467">
    <property type="entry name" value="His_kinase_dom"/>
</dbReference>
<dbReference type="EC" id="2.7.13.3" evidence="3"/>
<keyword evidence="9" id="KW-0812">Transmembrane</keyword>
<dbReference type="SMART" id="SM00388">
    <property type="entry name" value="HisKA"/>
    <property type="match status" value="1"/>
</dbReference>
<dbReference type="CDD" id="cd17546">
    <property type="entry name" value="REC_hyHK_CKI1_RcsC-like"/>
    <property type="match status" value="1"/>
</dbReference>
<dbReference type="Gene3D" id="1.10.287.130">
    <property type="match status" value="1"/>
</dbReference>
<dbReference type="Pfam" id="PF02518">
    <property type="entry name" value="HATPase_c"/>
    <property type="match status" value="1"/>
</dbReference>
<evidence type="ECO:0000256" key="9">
    <source>
        <dbReference type="ARBA" id="ARBA00022692"/>
    </source>
</evidence>
<evidence type="ECO:0000256" key="10">
    <source>
        <dbReference type="ARBA" id="ARBA00022741"/>
    </source>
</evidence>
<dbReference type="InterPro" id="IPR043056">
    <property type="entry name" value="LuxQ-periplasm_N"/>
</dbReference>
<reference evidence="18 19" key="1">
    <citation type="submission" date="2018-11" db="EMBL/GenBank/DDBJ databases">
        <title>Complete Genome Sequence of Vbrio mediterranei 117-T6: a Potential Pathogen Bacteria Isolated from the Conchocelis of Pyropia.</title>
        <authorList>
            <person name="Liu Q."/>
        </authorList>
    </citation>
    <scope>NUCLEOTIDE SEQUENCE [LARGE SCALE GENOMIC DNA]</scope>
    <source>
        <strain evidence="18 19">117-T6</strain>
    </source>
</reference>
<evidence type="ECO:0000313" key="19">
    <source>
        <dbReference type="Proteomes" id="UP000279760"/>
    </source>
</evidence>
<evidence type="ECO:0000256" key="15">
    <source>
        <dbReference type="ARBA" id="ARBA00022989"/>
    </source>
</evidence>
<dbReference type="Pfam" id="PF00512">
    <property type="entry name" value="HisKA"/>
    <property type="match status" value="1"/>
</dbReference>
<keyword evidence="14" id="KW-0904">Protein phosphatase</keyword>
<dbReference type="Gene3D" id="3.30.565.10">
    <property type="entry name" value="Histidine kinase-like ATPase, C-terminal domain"/>
    <property type="match status" value="1"/>
</dbReference>
<name>A0A3G4VIC2_9VIBR</name>
<dbReference type="Proteomes" id="UP000279760">
    <property type="component" value="Chromosome 2"/>
</dbReference>
<evidence type="ECO:0000256" key="7">
    <source>
        <dbReference type="ARBA" id="ARBA00022553"/>
    </source>
</evidence>
<dbReference type="SUPFAM" id="SSF47384">
    <property type="entry name" value="Homodimeric domain of signal transducing histidine kinase"/>
    <property type="match status" value="1"/>
</dbReference>
<dbReference type="PROSITE" id="PS50109">
    <property type="entry name" value="HIS_KIN"/>
    <property type="match status" value="1"/>
</dbReference>
<evidence type="ECO:0000256" key="6">
    <source>
        <dbReference type="ARBA" id="ARBA00022519"/>
    </source>
</evidence>
<evidence type="ECO:0000256" key="12">
    <source>
        <dbReference type="ARBA" id="ARBA00022801"/>
    </source>
</evidence>
<dbReference type="Gene3D" id="3.30.450.220">
    <property type="entry name" value="LuxQ periplasmic domain, N-terminal subdomain"/>
    <property type="match status" value="1"/>
</dbReference>
<evidence type="ECO:0000256" key="3">
    <source>
        <dbReference type="ARBA" id="ARBA00012438"/>
    </source>
</evidence>
<comment type="subcellular location">
    <subcellularLocation>
        <location evidence="2">Cell inner membrane</location>
        <topology evidence="2">Multi-pass membrane protein</topology>
    </subcellularLocation>
</comment>
<dbReference type="GO" id="GO:0005886">
    <property type="term" value="C:plasma membrane"/>
    <property type="evidence" value="ECO:0007669"/>
    <property type="project" value="UniProtKB-SubCell"/>
</dbReference>
<keyword evidence="12" id="KW-0378">Hydrolase</keyword>
<dbReference type="CDD" id="cd00082">
    <property type="entry name" value="HisKA"/>
    <property type="match status" value="1"/>
</dbReference>
<evidence type="ECO:0000256" key="16">
    <source>
        <dbReference type="ARBA" id="ARBA00023012"/>
    </source>
</evidence>
<dbReference type="InterPro" id="IPR015387">
    <property type="entry name" value="LuxQ-periplasm_dom"/>
</dbReference>
<evidence type="ECO:0000256" key="14">
    <source>
        <dbReference type="ARBA" id="ARBA00022912"/>
    </source>
</evidence>
<dbReference type="Pfam" id="PF00072">
    <property type="entry name" value="Response_reg"/>
    <property type="match status" value="1"/>
</dbReference>
<comment type="catalytic activity">
    <reaction evidence="1">
        <text>ATP + protein L-histidine = ADP + protein N-phospho-L-histidine.</text>
        <dbReference type="EC" id="2.7.13.3"/>
    </reaction>
</comment>
<dbReference type="Gene3D" id="3.40.50.2300">
    <property type="match status" value="1"/>
</dbReference>
<dbReference type="InterPro" id="IPR036890">
    <property type="entry name" value="HATPase_C_sf"/>
</dbReference>
<dbReference type="InterPro" id="IPR003594">
    <property type="entry name" value="HATPase_dom"/>
</dbReference>
<dbReference type="Gene3D" id="2.20.20.100">
    <property type="entry name" value="LuxQ periplasmic domain, C-terminal subdomain"/>
    <property type="match status" value="1"/>
</dbReference>
<dbReference type="InterPro" id="IPR053413">
    <property type="entry name" value="AI-2_sensor_kinase/phosphatase"/>
</dbReference>
<keyword evidence="6" id="KW-0997">Cell inner membrane</keyword>
<organism evidence="18 19">
    <name type="scientific">Vibrio mediterranei</name>
    <dbReference type="NCBI Taxonomy" id="689"/>
    <lineage>
        <taxon>Bacteria</taxon>
        <taxon>Pseudomonadati</taxon>
        <taxon>Pseudomonadota</taxon>
        <taxon>Gammaproteobacteria</taxon>
        <taxon>Vibrionales</taxon>
        <taxon>Vibrionaceae</taxon>
        <taxon>Vibrio</taxon>
    </lineage>
</organism>
<dbReference type="EMBL" id="CP033578">
    <property type="protein sequence ID" value="AYV24587.1"/>
    <property type="molecule type" value="Genomic_DNA"/>
</dbReference>
<dbReference type="InterPro" id="IPR011006">
    <property type="entry name" value="CheY-like_superfamily"/>
</dbReference>
<keyword evidence="16" id="KW-0902">Two-component regulatory system</keyword>
<evidence type="ECO:0000256" key="17">
    <source>
        <dbReference type="ARBA" id="ARBA00023136"/>
    </source>
</evidence>
<dbReference type="Pfam" id="PF09308">
    <property type="entry name" value="LuxQ-periplasm"/>
    <property type="match status" value="1"/>
</dbReference>
<dbReference type="PRINTS" id="PR00344">
    <property type="entry name" value="BCTRLSENSOR"/>
</dbReference>
<proteinExistence type="predicted"/>
<dbReference type="GO" id="GO:0009927">
    <property type="term" value="F:histidine phosphotransfer kinase activity"/>
    <property type="evidence" value="ECO:0007669"/>
    <property type="project" value="TreeGrafter"/>
</dbReference>
<evidence type="ECO:0000256" key="1">
    <source>
        <dbReference type="ARBA" id="ARBA00000085"/>
    </source>
</evidence>
<dbReference type="SUPFAM" id="SSF52172">
    <property type="entry name" value="CheY-like"/>
    <property type="match status" value="1"/>
</dbReference>
<dbReference type="InterPro" id="IPR036097">
    <property type="entry name" value="HisK_dim/P_sf"/>
</dbReference>
<dbReference type="GeneID" id="64088740"/>
<dbReference type="NCBIfam" id="NF041947">
    <property type="entry name" value="LuxQ_Vibrio"/>
    <property type="match status" value="1"/>
</dbReference>
<dbReference type="GO" id="GO:0005524">
    <property type="term" value="F:ATP binding"/>
    <property type="evidence" value="ECO:0007669"/>
    <property type="project" value="UniProtKB-KW"/>
</dbReference>
<dbReference type="AlphaFoldDB" id="A0A3G4VIC2"/>
<keyword evidence="11" id="KW-0418">Kinase</keyword>
<evidence type="ECO:0000256" key="11">
    <source>
        <dbReference type="ARBA" id="ARBA00022777"/>
    </source>
</evidence>
<dbReference type="SMART" id="SM00387">
    <property type="entry name" value="HATPase_c"/>
    <property type="match status" value="1"/>
</dbReference>
<dbReference type="InterPro" id="IPR003661">
    <property type="entry name" value="HisK_dim/P_dom"/>
</dbReference>
<evidence type="ECO:0000313" key="18">
    <source>
        <dbReference type="EMBL" id="AYV24587.1"/>
    </source>
</evidence>
<dbReference type="InterPro" id="IPR004358">
    <property type="entry name" value="Sig_transdc_His_kin-like_C"/>
</dbReference>
<keyword evidence="17" id="KW-0472">Membrane</keyword>
<keyword evidence="10" id="KW-0547">Nucleotide-binding</keyword>
<dbReference type="GO" id="GO:0004721">
    <property type="term" value="F:phosphoprotein phosphatase activity"/>
    <property type="evidence" value="ECO:0007669"/>
    <property type="project" value="UniProtKB-KW"/>
</dbReference>
<dbReference type="GO" id="GO:0000155">
    <property type="term" value="F:phosphorelay sensor kinase activity"/>
    <property type="evidence" value="ECO:0007669"/>
    <property type="project" value="InterPro"/>
</dbReference>
<dbReference type="PANTHER" id="PTHR43047">
    <property type="entry name" value="TWO-COMPONENT HISTIDINE PROTEIN KINASE"/>
    <property type="match status" value="1"/>
</dbReference>
<dbReference type="CDD" id="cd16922">
    <property type="entry name" value="HATPase_EvgS-ArcB-TorS-like"/>
    <property type="match status" value="1"/>
</dbReference>
<accession>A0A3G4VIC2</accession>
<protein>
    <recommendedName>
        <fullName evidence="4">Autoinducer 2 sensor kinase/phosphatase LuxQ</fullName>
        <ecNumber evidence="3">2.7.13.3</ecNumber>
    </recommendedName>
</protein>
<dbReference type="SUPFAM" id="SSF55874">
    <property type="entry name" value="ATPase domain of HSP90 chaperone/DNA topoisomerase II/histidine kinase"/>
    <property type="match status" value="1"/>
</dbReference>
<dbReference type="RefSeq" id="WP_124942062.1">
    <property type="nucleotide sequence ID" value="NZ_CP033578.1"/>
</dbReference>
<dbReference type="InterPro" id="IPR029151">
    <property type="entry name" value="Sensor-like_sf"/>
</dbReference>
<evidence type="ECO:0000256" key="13">
    <source>
        <dbReference type="ARBA" id="ARBA00022840"/>
    </source>
</evidence>
<evidence type="ECO:0000256" key="8">
    <source>
        <dbReference type="ARBA" id="ARBA00022679"/>
    </source>
</evidence>
<keyword evidence="13" id="KW-0067">ATP-binding</keyword>
<evidence type="ECO:0000256" key="5">
    <source>
        <dbReference type="ARBA" id="ARBA00022475"/>
    </source>
</evidence>